<dbReference type="AlphaFoldDB" id="A0A916UXL8"/>
<dbReference type="Proteomes" id="UP000637002">
    <property type="component" value="Unassembled WGS sequence"/>
</dbReference>
<gene>
    <name evidence="2" type="ORF">GCM10010994_59010</name>
</gene>
<reference evidence="2" key="2">
    <citation type="submission" date="2020-09" db="EMBL/GenBank/DDBJ databases">
        <authorList>
            <person name="Sun Q."/>
            <person name="Zhou Y."/>
        </authorList>
    </citation>
    <scope>NUCLEOTIDE SEQUENCE</scope>
    <source>
        <strain evidence="2">CGMCC 1.12919</strain>
    </source>
</reference>
<protein>
    <submittedName>
        <fullName evidence="2">Uncharacterized protein</fullName>
    </submittedName>
</protein>
<organism evidence="2 3">
    <name type="scientific">Chelatococcus reniformis</name>
    <dbReference type="NCBI Taxonomy" id="1494448"/>
    <lineage>
        <taxon>Bacteria</taxon>
        <taxon>Pseudomonadati</taxon>
        <taxon>Pseudomonadota</taxon>
        <taxon>Alphaproteobacteria</taxon>
        <taxon>Hyphomicrobiales</taxon>
        <taxon>Chelatococcaceae</taxon>
        <taxon>Chelatococcus</taxon>
    </lineage>
</organism>
<dbReference type="EMBL" id="BMGG01000014">
    <property type="protein sequence ID" value="GGC93418.1"/>
    <property type="molecule type" value="Genomic_DNA"/>
</dbReference>
<comment type="caution">
    <text evidence="2">The sequence shown here is derived from an EMBL/GenBank/DDBJ whole genome shotgun (WGS) entry which is preliminary data.</text>
</comment>
<keyword evidence="1" id="KW-0472">Membrane</keyword>
<accession>A0A916UXL8</accession>
<evidence type="ECO:0000313" key="3">
    <source>
        <dbReference type="Proteomes" id="UP000637002"/>
    </source>
</evidence>
<keyword evidence="1" id="KW-1133">Transmembrane helix</keyword>
<name>A0A916UXL8_9HYPH</name>
<feature type="transmembrane region" description="Helical" evidence="1">
    <location>
        <begin position="12"/>
        <end position="37"/>
    </location>
</feature>
<sequence length="55" mass="5444">MIIHSVIHRHHHLVPLVAGTAAIAGLIAAAAMLAMAAKAGAVLSEGVADLLAALL</sequence>
<evidence type="ECO:0000256" key="1">
    <source>
        <dbReference type="SAM" id="Phobius"/>
    </source>
</evidence>
<evidence type="ECO:0000313" key="2">
    <source>
        <dbReference type="EMBL" id="GGC93418.1"/>
    </source>
</evidence>
<dbReference type="RefSeq" id="WP_188612775.1">
    <property type="nucleotide sequence ID" value="NZ_BMGG01000014.1"/>
</dbReference>
<keyword evidence="1" id="KW-0812">Transmembrane</keyword>
<keyword evidence="3" id="KW-1185">Reference proteome</keyword>
<reference evidence="2" key="1">
    <citation type="journal article" date="2014" name="Int. J. Syst. Evol. Microbiol.">
        <title>Complete genome sequence of Corynebacterium casei LMG S-19264T (=DSM 44701T), isolated from a smear-ripened cheese.</title>
        <authorList>
            <consortium name="US DOE Joint Genome Institute (JGI-PGF)"/>
            <person name="Walter F."/>
            <person name="Albersmeier A."/>
            <person name="Kalinowski J."/>
            <person name="Ruckert C."/>
        </authorList>
    </citation>
    <scope>NUCLEOTIDE SEQUENCE</scope>
    <source>
        <strain evidence="2">CGMCC 1.12919</strain>
    </source>
</reference>
<proteinExistence type="predicted"/>